<gene>
    <name evidence="3" type="ORF">HHL15_16800</name>
</gene>
<keyword evidence="2" id="KW-0732">Signal</keyword>
<evidence type="ECO:0000313" key="4">
    <source>
        <dbReference type="Proteomes" id="UP000580043"/>
    </source>
</evidence>
<dbReference type="Proteomes" id="UP000580043">
    <property type="component" value="Unassembled WGS sequence"/>
</dbReference>
<feature type="non-terminal residue" evidence="3">
    <location>
        <position position="151"/>
    </location>
</feature>
<feature type="region of interest" description="Disordered" evidence="1">
    <location>
        <begin position="130"/>
        <end position="151"/>
    </location>
</feature>
<name>A0A848G991_9RHOO</name>
<sequence length="151" mass="15591">MNRITIKPIALALLSGFAGHAAAFTFQGESVSGSFDSTISVGIGIRAEGPARNLVLKGSPSAGAPGGCTEAISGLGDQGNLNYGRGDTFTNYLKGTHELLLKMPEDVKFMARVSWLKDFAAPHTSGYVSGGNPPGVGSLTDDAKEDLSFKA</sequence>
<keyword evidence="4" id="KW-1185">Reference proteome</keyword>
<dbReference type="InterPro" id="IPR010727">
    <property type="entry name" value="DUF1302"/>
</dbReference>
<feature type="compositionally biased region" description="Basic and acidic residues" evidence="1">
    <location>
        <begin position="141"/>
        <end position="151"/>
    </location>
</feature>
<evidence type="ECO:0000256" key="1">
    <source>
        <dbReference type="SAM" id="MobiDB-lite"/>
    </source>
</evidence>
<evidence type="ECO:0000256" key="2">
    <source>
        <dbReference type="SAM" id="SignalP"/>
    </source>
</evidence>
<organism evidence="3 4">
    <name type="scientific">Zoogloea dura</name>
    <dbReference type="NCBI Taxonomy" id="2728840"/>
    <lineage>
        <taxon>Bacteria</taxon>
        <taxon>Pseudomonadati</taxon>
        <taxon>Pseudomonadota</taxon>
        <taxon>Betaproteobacteria</taxon>
        <taxon>Rhodocyclales</taxon>
        <taxon>Zoogloeaceae</taxon>
        <taxon>Zoogloea</taxon>
    </lineage>
</organism>
<feature type="chain" id="PRO_5032341277" evidence="2">
    <location>
        <begin position="24"/>
        <end position="151"/>
    </location>
</feature>
<dbReference type="Pfam" id="PF06980">
    <property type="entry name" value="DUF1302"/>
    <property type="match status" value="1"/>
</dbReference>
<protein>
    <submittedName>
        <fullName evidence="3">DUF1302 domain-containing protein</fullName>
    </submittedName>
</protein>
<accession>A0A848G991</accession>
<dbReference type="RefSeq" id="WP_169146945.1">
    <property type="nucleotide sequence ID" value="NZ_JABBGA010000014.1"/>
</dbReference>
<dbReference type="AlphaFoldDB" id="A0A848G991"/>
<comment type="caution">
    <text evidence="3">The sequence shown here is derived from an EMBL/GenBank/DDBJ whole genome shotgun (WGS) entry which is preliminary data.</text>
</comment>
<feature type="signal peptide" evidence="2">
    <location>
        <begin position="1"/>
        <end position="23"/>
    </location>
</feature>
<proteinExistence type="predicted"/>
<dbReference type="EMBL" id="JABBGA010000014">
    <property type="protein sequence ID" value="NML27416.1"/>
    <property type="molecule type" value="Genomic_DNA"/>
</dbReference>
<reference evidence="3 4" key="1">
    <citation type="submission" date="2020-04" db="EMBL/GenBank/DDBJ databases">
        <title>Zoogloea sp. G-4-1-14 isolated from soil.</title>
        <authorList>
            <person name="Dahal R.H."/>
        </authorList>
    </citation>
    <scope>NUCLEOTIDE SEQUENCE [LARGE SCALE GENOMIC DNA]</scope>
    <source>
        <strain evidence="3 4">G-4-1-14</strain>
    </source>
</reference>
<evidence type="ECO:0000313" key="3">
    <source>
        <dbReference type="EMBL" id="NML27416.1"/>
    </source>
</evidence>